<proteinExistence type="predicted"/>
<accession>A0ABP3G7P6</accession>
<dbReference type="PANTHER" id="PTHR47245:SF2">
    <property type="entry name" value="PEPTIDYL-PROLYL CIS-TRANS ISOMERASE HP_0175-RELATED"/>
    <property type="match status" value="1"/>
</dbReference>
<evidence type="ECO:0000256" key="1">
    <source>
        <dbReference type="SAM" id="Coils"/>
    </source>
</evidence>
<dbReference type="InterPro" id="IPR050245">
    <property type="entry name" value="PrsA_foldase"/>
</dbReference>
<dbReference type="RefSeq" id="WP_343800766.1">
    <property type="nucleotide sequence ID" value="NZ_BAAADJ010000054.1"/>
</dbReference>
<gene>
    <name evidence="3" type="ORF">GCM10008967_30890</name>
</gene>
<dbReference type="Pfam" id="PF13624">
    <property type="entry name" value="SurA_N_3"/>
    <property type="match status" value="1"/>
</dbReference>
<dbReference type="Proteomes" id="UP001500782">
    <property type="component" value="Unassembled WGS sequence"/>
</dbReference>
<name>A0ABP3G7P6_9BACI</name>
<dbReference type="InterPro" id="IPR027304">
    <property type="entry name" value="Trigger_fact/SurA_dom_sf"/>
</dbReference>
<comment type="caution">
    <text evidence="3">The sequence shown here is derived from an EMBL/GenBank/DDBJ whole genome shotgun (WGS) entry which is preliminary data.</text>
</comment>
<organism evidence="3 4">
    <name type="scientific">Bacillus carboniphilus</name>
    <dbReference type="NCBI Taxonomy" id="86663"/>
    <lineage>
        <taxon>Bacteria</taxon>
        <taxon>Bacillati</taxon>
        <taxon>Bacillota</taxon>
        <taxon>Bacilli</taxon>
        <taxon>Bacillales</taxon>
        <taxon>Bacillaceae</taxon>
        <taxon>Bacillus</taxon>
    </lineage>
</organism>
<dbReference type="PROSITE" id="PS51257">
    <property type="entry name" value="PROKAR_LIPOPROTEIN"/>
    <property type="match status" value="1"/>
</dbReference>
<dbReference type="EMBL" id="BAAADJ010000054">
    <property type="protein sequence ID" value="GAA0338435.1"/>
    <property type="molecule type" value="Genomic_DNA"/>
</dbReference>
<keyword evidence="4" id="KW-1185">Reference proteome</keyword>
<sequence length="236" mass="26733">MFKKISKGFILLFVVGLVLAACSTAPSEEGKKEEDKSEENKSEVVAKINGEEITREYYETQLEAIKTSYKNQGMNIDDLDGDMKKQMEESVLDQIINTEVLIQTAEGEGVSVEQSEVEAELEGLKSQFQDEAQYKEALEANNVSEDTLKEQLKDELIITKYLDTQIGEIKASAEEVEAAYEEYKAQVESQEQKAEELEAIQPQIEQQVIAQKKNEEVSKIIENLRKENEKNIEVLL</sequence>
<reference evidence="4" key="1">
    <citation type="journal article" date="2019" name="Int. J. Syst. Evol. Microbiol.">
        <title>The Global Catalogue of Microorganisms (GCM) 10K type strain sequencing project: providing services to taxonomists for standard genome sequencing and annotation.</title>
        <authorList>
            <consortium name="The Broad Institute Genomics Platform"/>
            <consortium name="The Broad Institute Genome Sequencing Center for Infectious Disease"/>
            <person name="Wu L."/>
            <person name="Ma J."/>
        </authorList>
    </citation>
    <scope>NUCLEOTIDE SEQUENCE [LARGE SCALE GENOMIC DNA]</scope>
    <source>
        <strain evidence="4">JCM 9731</strain>
    </source>
</reference>
<dbReference type="Gene3D" id="1.10.4030.10">
    <property type="entry name" value="Porin chaperone SurA, peptide-binding domain"/>
    <property type="match status" value="1"/>
</dbReference>
<keyword evidence="1" id="KW-0175">Coiled coil</keyword>
<keyword evidence="2" id="KW-0732">Signal</keyword>
<feature type="coiled-coil region" evidence="1">
    <location>
        <begin position="135"/>
        <end position="230"/>
    </location>
</feature>
<protein>
    <recommendedName>
        <fullName evidence="5">Peptidylprolyl isomerase</fullName>
    </recommendedName>
</protein>
<evidence type="ECO:0000313" key="3">
    <source>
        <dbReference type="EMBL" id="GAA0338435.1"/>
    </source>
</evidence>
<dbReference type="SUPFAM" id="SSF109998">
    <property type="entry name" value="Triger factor/SurA peptide-binding domain-like"/>
    <property type="match status" value="1"/>
</dbReference>
<dbReference type="PANTHER" id="PTHR47245">
    <property type="entry name" value="PEPTIDYLPROLYL ISOMERASE"/>
    <property type="match status" value="1"/>
</dbReference>
<evidence type="ECO:0000313" key="4">
    <source>
        <dbReference type="Proteomes" id="UP001500782"/>
    </source>
</evidence>
<feature type="signal peptide" evidence="2">
    <location>
        <begin position="1"/>
        <end position="20"/>
    </location>
</feature>
<feature type="chain" id="PRO_5047278944" description="Peptidylprolyl isomerase" evidence="2">
    <location>
        <begin position="21"/>
        <end position="236"/>
    </location>
</feature>
<evidence type="ECO:0008006" key="5">
    <source>
        <dbReference type="Google" id="ProtNLM"/>
    </source>
</evidence>
<evidence type="ECO:0000256" key="2">
    <source>
        <dbReference type="SAM" id="SignalP"/>
    </source>
</evidence>